<accession>A0ABZ2THN8</accession>
<name>A0ABZ2THN8_9RHOB</name>
<proteinExistence type="predicted"/>
<dbReference type="Proteomes" id="UP001281305">
    <property type="component" value="Chromosome"/>
</dbReference>
<gene>
    <name evidence="2" type="ORF">RZS32_001645</name>
</gene>
<sequence length="259" mass="29906">MLSDLAQNLRFLCAEKPSVAMVCREIGINHQQFSKYLTDHSKPSAHNLRRIAQYFDVTERALLQSHTEFADIHRYRKAHPDQSGQDPLSGVFPGDIGKLRPFLGAYQIFFHAPVSGSDIMVNTVFLDERDGIVYSRLIEALKTHRVGQRRWTRCDGKVSYQNGRIFVVDNERRNESALSMHILTPPPRQKKTYLFGTMCFLASLPRRIPYASKVVWKRFDTYRSVRELFKTCGVYSSDSLKLDPVVRNYLTKGTDDNWL</sequence>
<keyword evidence="3" id="KW-1185">Reference proteome</keyword>
<dbReference type="RefSeq" id="WP_317055296.1">
    <property type="nucleotide sequence ID" value="NZ_CP146606.1"/>
</dbReference>
<dbReference type="EMBL" id="CP146606">
    <property type="protein sequence ID" value="WYK18615.1"/>
    <property type="molecule type" value="Genomic_DNA"/>
</dbReference>
<dbReference type="SUPFAM" id="SSF47413">
    <property type="entry name" value="lambda repressor-like DNA-binding domains"/>
    <property type="match status" value="1"/>
</dbReference>
<dbReference type="InterPro" id="IPR001387">
    <property type="entry name" value="Cro/C1-type_HTH"/>
</dbReference>
<evidence type="ECO:0000313" key="3">
    <source>
        <dbReference type="Proteomes" id="UP001281305"/>
    </source>
</evidence>
<evidence type="ECO:0000259" key="1">
    <source>
        <dbReference type="PROSITE" id="PS50943"/>
    </source>
</evidence>
<evidence type="ECO:0000313" key="2">
    <source>
        <dbReference type="EMBL" id="WYK18615.1"/>
    </source>
</evidence>
<dbReference type="CDD" id="cd00093">
    <property type="entry name" value="HTH_XRE"/>
    <property type="match status" value="1"/>
</dbReference>
<dbReference type="PROSITE" id="PS50943">
    <property type="entry name" value="HTH_CROC1"/>
    <property type="match status" value="1"/>
</dbReference>
<dbReference type="InterPro" id="IPR010982">
    <property type="entry name" value="Lambda_DNA-bd_dom_sf"/>
</dbReference>
<dbReference type="Gene3D" id="1.10.260.40">
    <property type="entry name" value="lambda repressor-like DNA-binding domains"/>
    <property type="match status" value="1"/>
</dbReference>
<feature type="domain" description="HTH cro/C1-type" evidence="1">
    <location>
        <begin position="24"/>
        <end position="62"/>
    </location>
</feature>
<organism evidence="2 3">
    <name type="scientific">Roseovarius rhodophyticola</name>
    <dbReference type="NCBI Taxonomy" id="3080827"/>
    <lineage>
        <taxon>Bacteria</taxon>
        <taxon>Pseudomonadati</taxon>
        <taxon>Pseudomonadota</taxon>
        <taxon>Alphaproteobacteria</taxon>
        <taxon>Rhodobacterales</taxon>
        <taxon>Roseobacteraceae</taxon>
        <taxon>Roseovarius</taxon>
    </lineage>
</organism>
<protein>
    <submittedName>
        <fullName evidence="2">Helix-turn-helix transcriptional regulator</fullName>
    </submittedName>
</protein>
<reference evidence="2 3" key="1">
    <citation type="submission" date="2024-02" db="EMBL/GenBank/DDBJ databases">
        <title>Roseovarius strain W115 nov., isolated from a marine algae.</title>
        <authorList>
            <person name="Lee M.W."/>
            <person name="Lee J.K."/>
            <person name="Kim J.M."/>
            <person name="Choi D.G."/>
            <person name="Baek J.H."/>
            <person name="Bayburt H."/>
            <person name="Jung J.J."/>
            <person name="Han D.M."/>
            <person name="Jeon C.O."/>
        </authorList>
    </citation>
    <scope>NUCLEOTIDE SEQUENCE [LARGE SCALE GENOMIC DNA]</scope>
    <source>
        <strain evidence="2 3">W115</strain>
    </source>
</reference>